<dbReference type="RefSeq" id="WP_015301302.1">
    <property type="nucleotide sequence ID" value="NC_019964.1"/>
</dbReference>
<dbReference type="GeneID" id="14376604"/>
<gene>
    <name evidence="2" type="ordered locus">Halru_2096</name>
</gene>
<dbReference type="AlphaFoldDB" id="L0ICX5"/>
<dbReference type="OrthoDB" id="242585at2157"/>
<dbReference type="EMBL" id="CP003050">
    <property type="protein sequence ID" value="AGB16688.1"/>
    <property type="molecule type" value="Genomic_DNA"/>
</dbReference>
<dbReference type="InterPro" id="IPR058306">
    <property type="entry name" value="DUF7993"/>
</dbReference>
<evidence type="ECO:0000313" key="3">
    <source>
        <dbReference type="Proteomes" id="UP000010846"/>
    </source>
</evidence>
<keyword evidence="3" id="KW-1185">Reference proteome</keyword>
<name>L0ICX5_HALRX</name>
<organism evidence="2 3">
    <name type="scientific">Halovivax ruber (strain DSM 18193 / JCM 13892 / XH-70)</name>
    <dbReference type="NCBI Taxonomy" id="797302"/>
    <lineage>
        <taxon>Archaea</taxon>
        <taxon>Methanobacteriati</taxon>
        <taxon>Methanobacteriota</taxon>
        <taxon>Stenosarchaea group</taxon>
        <taxon>Halobacteria</taxon>
        <taxon>Halobacteriales</taxon>
        <taxon>Natrialbaceae</taxon>
        <taxon>Halovivax</taxon>
    </lineage>
</organism>
<dbReference type="STRING" id="797302.Halru_2096"/>
<evidence type="ECO:0000259" key="1">
    <source>
        <dbReference type="Pfam" id="PF25956"/>
    </source>
</evidence>
<dbReference type="Pfam" id="PF25956">
    <property type="entry name" value="DUF7993"/>
    <property type="match status" value="1"/>
</dbReference>
<proteinExistence type="predicted"/>
<dbReference type="Proteomes" id="UP000010846">
    <property type="component" value="Chromosome"/>
</dbReference>
<dbReference type="eggNOG" id="arCOG04658">
    <property type="taxonomic scope" value="Archaea"/>
</dbReference>
<dbReference type="HOGENOM" id="CLU_159741_0_0_2"/>
<sequence length="137" mass="14218">MVEERVTDGIRIAELLASEVEGRTDGPLGSVRVTDADTDVEPTADGARAYTITGEAGDDTTSEVADTTLATVNVHDDRIHLAFRVVPDVATDAASGAGLRTRPKATTPPQTLVFVESGGAVKRAVEVLATVCGRVGE</sequence>
<reference evidence="2" key="1">
    <citation type="submission" date="2011-09" db="EMBL/GenBank/DDBJ databases">
        <title>Complete sequence of Halovivax ruber XH-70.</title>
        <authorList>
            <consortium name="US DOE Joint Genome Institute"/>
            <person name="Lucas S."/>
            <person name="Han J."/>
            <person name="Lapidus A."/>
            <person name="Cheng J.-F."/>
            <person name="Goodwin L."/>
            <person name="Pitluck S."/>
            <person name="Peters L."/>
            <person name="Mikhailova N."/>
            <person name="Davenport K."/>
            <person name="Detter J.C."/>
            <person name="Han C."/>
            <person name="Tapia R."/>
            <person name="Land M."/>
            <person name="Hauser L."/>
            <person name="Kyrpides N."/>
            <person name="Ivanova N."/>
            <person name="Pagani I."/>
            <person name="Sproer C."/>
            <person name="Anderson I."/>
            <person name="Woyke T."/>
        </authorList>
    </citation>
    <scope>NUCLEOTIDE SEQUENCE</scope>
    <source>
        <strain evidence="2">XH-70</strain>
    </source>
</reference>
<dbReference type="KEGG" id="hru:Halru_2096"/>
<accession>L0ICX5</accession>
<evidence type="ECO:0000313" key="2">
    <source>
        <dbReference type="EMBL" id="AGB16688.1"/>
    </source>
</evidence>
<protein>
    <recommendedName>
        <fullName evidence="1">DUF7993 domain-containing protein</fullName>
    </recommendedName>
</protein>
<feature type="domain" description="DUF7993" evidence="1">
    <location>
        <begin position="1"/>
        <end position="133"/>
    </location>
</feature>